<evidence type="ECO:0000313" key="2">
    <source>
        <dbReference type="EMBL" id="MDR7087638.1"/>
    </source>
</evidence>
<accession>A0ABU1UR39</accession>
<reference evidence="2 3" key="1">
    <citation type="submission" date="2023-07" db="EMBL/GenBank/DDBJ databases">
        <title>Sorghum-associated microbial communities from plants grown in Nebraska, USA.</title>
        <authorList>
            <person name="Schachtman D."/>
        </authorList>
    </citation>
    <scope>NUCLEOTIDE SEQUENCE [LARGE SCALE GENOMIC DNA]</scope>
    <source>
        <strain evidence="2 3">BE248</strain>
    </source>
</reference>
<proteinExistence type="predicted"/>
<protein>
    <submittedName>
        <fullName evidence="2">NAD(P)H dehydrogenase (Quinone)</fullName>
        <ecNumber evidence="2">1.6.5.2</ecNumber>
    </submittedName>
</protein>
<organism evidence="2 3">
    <name type="scientific">Aeromicrobium panaciterrae</name>
    <dbReference type="NCBI Taxonomy" id="363861"/>
    <lineage>
        <taxon>Bacteria</taxon>
        <taxon>Bacillati</taxon>
        <taxon>Actinomycetota</taxon>
        <taxon>Actinomycetes</taxon>
        <taxon>Propionibacteriales</taxon>
        <taxon>Nocardioidaceae</taxon>
        <taxon>Aeromicrobium</taxon>
    </lineage>
</organism>
<evidence type="ECO:0000259" key="1">
    <source>
        <dbReference type="Pfam" id="PF13460"/>
    </source>
</evidence>
<dbReference type="Proteomes" id="UP001257739">
    <property type="component" value="Unassembled WGS sequence"/>
</dbReference>
<dbReference type="Gene3D" id="3.90.25.10">
    <property type="entry name" value="UDP-galactose 4-epimerase, domain 1"/>
    <property type="match status" value="1"/>
</dbReference>
<comment type="caution">
    <text evidence="2">The sequence shown here is derived from an EMBL/GenBank/DDBJ whole genome shotgun (WGS) entry which is preliminary data.</text>
</comment>
<dbReference type="SUPFAM" id="SSF51735">
    <property type="entry name" value="NAD(P)-binding Rossmann-fold domains"/>
    <property type="match status" value="1"/>
</dbReference>
<dbReference type="PANTHER" id="PTHR47129">
    <property type="entry name" value="QUINONE OXIDOREDUCTASE 2"/>
    <property type="match status" value="1"/>
</dbReference>
<keyword evidence="2" id="KW-0560">Oxidoreductase</keyword>
<dbReference type="InterPro" id="IPR052718">
    <property type="entry name" value="NmrA-type_oxidoreductase"/>
</dbReference>
<dbReference type="EMBL" id="JAVDWH010000001">
    <property type="protein sequence ID" value="MDR7087638.1"/>
    <property type="molecule type" value="Genomic_DNA"/>
</dbReference>
<keyword evidence="3" id="KW-1185">Reference proteome</keyword>
<dbReference type="GO" id="GO:0003955">
    <property type="term" value="F:NAD(P)H dehydrogenase (quinone) activity"/>
    <property type="evidence" value="ECO:0007669"/>
    <property type="project" value="UniProtKB-EC"/>
</dbReference>
<dbReference type="CDD" id="cd05269">
    <property type="entry name" value="TMR_SDR_a"/>
    <property type="match status" value="1"/>
</dbReference>
<sequence>MSYIVIGATGQLGSLTVDSLLARGIAPNQVVAAGRNTEKLAKFAERGIRTQRIDLSERSSLEGLFSAEDTVLLISGSEIGQRVAQHGNAIDAAKAAGVQRIVYTSAPKASTSALVVAPEHKATEELIAASGLPATILRNGWYSENYVPAVEQARETGTLLTSAGEGRVSSASRRDYADAAAIVLTDASTTGRVYELSGDYAWNQQELAEAISTAVGSDVAVAQVSPEEHHSALVSAGVDESTAGFLVALDGNTRDGLLSDTSGDLSALIGRPTTPLLDGLREAVSV</sequence>
<evidence type="ECO:0000313" key="3">
    <source>
        <dbReference type="Proteomes" id="UP001257739"/>
    </source>
</evidence>
<dbReference type="Gene3D" id="3.40.50.720">
    <property type="entry name" value="NAD(P)-binding Rossmann-like Domain"/>
    <property type="match status" value="1"/>
</dbReference>
<dbReference type="PANTHER" id="PTHR47129:SF1">
    <property type="entry name" value="NMRA-LIKE DOMAIN-CONTAINING PROTEIN"/>
    <property type="match status" value="1"/>
</dbReference>
<dbReference type="Pfam" id="PF13460">
    <property type="entry name" value="NAD_binding_10"/>
    <property type="match status" value="1"/>
</dbReference>
<dbReference type="EC" id="1.6.5.2" evidence="2"/>
<gene>
    <name evidence="2" type="ORF">J2X11_002477</name>
</gene>
<dbReference type="InterPro" id="IPR036291">
    <property type="entry name" value="NAD(P)-bd_dom_sf"/>
</dbReference>
<name>A0ABU1UR39_9ACTN</name>
<feature type="domain" description="NAD(P)-binding" evidence="1">
    <location>
        <begin position="7"/>
        <end position="186"/>
    </location>
</feature>
<dbReference type="RefSeq" id="WP_309971570.1">
    <property type="nucleotide sequence ID" value="NZ_JAVDWH010000001.1"/>
</dbReference>
<dbReference type="InterPro" id="IPR016040">
    <property type="entry name" value="NAD(P)-bd_dom"/>
</dbReference>